<dbReference type="AlphaFoldDB" id="A0A318NFC1"/>
<comment type="caution">
    <text evidence="1">The sequence shown here is derived from an EMBL/GenBank/DDBJ whole genome shotgun (WGS) entry which is preliminary data.</text>
</comment>
<dbReference type="RefSeq" id="WP_110567589.1">
    <property type="nucleotide sequence ID" value="NZ_PYBV01000047.1"/>
</dbReference>
<reference evidence="1 2" key="1">
    <citation type="submission" date="2018-03" db="EMBL/GenBank/DDBJ databases">
        <title>Bioinformatic expansion and discovery of thiopeptide antibiotics.</title>
        <authorList>
            <person name="Schwalen C.J."/>
            <person name="Hudson G.A."/>
            <person name="Mitchell D.A."/>
        </authorList>
    </citation>
    <scope>NUCLEOTIDE SEQUENCE [LARGE SCALE GENOMIC DNA]</scope>
    <source>
        <strain evidence="1 2">NRRL 8041</strain>
    </source>
</reference>
<organism evidence="1 2">
    <name type="scientific">Micromonospora arborensis</name>
    <dbReference type="NCBI Taxonomy" id="2116518"/>
    <lineage>
        <taxon>Bacteria</taxon>
        <taxon>Bacillati</taxon>
        <taxon>Actinomycetota</taxon>
        <taxon>Actinomycetes</taxon>
        <taxon>Micromonosporales</taxon>
        <taxon>Micromonosporaceae</taxon>
        <taxon>Micromonospora</taxon>
    </lineage>
</organism>
<dbReference type="OrthoDB" id="3388185at2"/>
<protein>
    <submittedName>
        <fullName evidence="1">Uncharacterized protein</fullName>
    </submittedName>
</protein>
<evidence type="ECO:0000313" key="1">
    <source>
        <dbReference type="EMBL" id="PYC64919.1"/>
    </source>
</evidence>
<keyword evidence="2" id="KW-1185">Reference proteome</keyword>
<gene>
    <name evidence="1" type="ORF">C7C45_29565</name>
</gene>
<name>A0A318NFC1_9ACTN</name>
<dbReference type="Proteomes" id="UP000248333">
    <property type="component" value="Unassembled WGS sequence"/>
</dbReference>
<proteinExistence type="predicted"/>
<evidence type="ECO:0000313" key="2">
    <source>
        <dbReference type="Proteomes" id="UP000248333"/>
    </source>
</evidence>
<accession>A0A318NFC1</accession>
<sequence length="99" mass="10989">MTERELPALTRAEQELVDRYLRIIDLVARLNPARDSGHFDARGCVLAAQALVAEARAIGVAAETMLERGEDELHAATLARAMRALDGERRIARLRLPEN</sequence>
<dbReference type="EMBL" id="PYBV01000047">
    <property type="protein sequence ID" value="PYC64919.1"/>
    <property type="molecule type" value="Genomic_DNA"/>
</dbReference>